<dbReference type="Proteomes" id="UP001143910">
    <property type="component" value="Unassembled WGS sequence"/>
</dbReference>
<gene>
    <name evidence="1" type="ORF">NQ176_g10212</name>
</gene>
<accession>A0ACC1MI36</accession>
<dbReference type="EMBL" id="JANJQO010002673">
    <property type="protein sequence ID" value="KAJ2966304.1"/>
    <property type="molecule type" value="Genomic_DNA"/>
</dbReference>
<name>A0ACC1MI36_9HYPO</name>
<sequence>MNSDVIGTQAWVEKGGIVGRGVLLDYAAWAEKKGIKVTPFETSIITAATLQDVADSQGTTFKTGDILFIHTGWTESYEQLAQDARTEMTKNYAPASIGLESSKETLRWIWENGFAAIAGDHPAMEAVPFQSDEFSLHQWLLAGWGMPIGELFSLKRLSDECQKRQRWTFFFSSIPLYVKGGVASPPNGVAIF</sequence>
<keyword evidence="2" id="KW-1185">Reference proteome</keyword>
<evidence type="ECO:0000313" key="1">
    <source>
        <dbReference type="EMBL" id="KAJ2966304.1"/>
    </source>
</evidence>
<reference evidence="1" key="1">
    <citation type="submission" date="2022-08" db="EMBL/GenBank/DDBJ databases">
        <title>Genome Sequence of Lecanicillium fungicola.</title>
        <authorList>
            <person name="Buettner E."/>
        </authorList>
    </citation>
    <scope>NUCLEOTIDE SEQUENCE</scope>
    <source>
        <strain evidence="1">Babe33</strain>
    </source>
</reference>
<proteinExistence type="predicted"/>
<organism evidence="1 2">
    <name type="scientific">Zarea fungicola</name>
    <dbReference type="NCBI Taxonomy" id="93591"/>
    <lineage>
        <taxon>Eukaryota</taxon>
        <taxon>Fungi</taxon>
        <taxon>Dikarya</taxon>
        <taxon>Ascomycota</taxon>
        <taxon>Pezizomycotina</taxon>
        <taxon>Sordariomycetes</taxon>
        <taxon>Hypocreomycetidae</taxon>
        <taxon>Hypocreales</taxon>
        <taxon>Cordycipitaceae</taxon>
        <taxon>Zarea</taxon>
    </lineage>
</organism>
<evidence type="ECO:0000313" key="2">
    <source>
        <dbReference type="Proteomes" id="UP001143910"/>
    </source>
</evidence>
<protein>
    <submittedName>
        <fullName evidence="1">Uncharacterized protein</fullName>
    </submittedName>
</protein>
<comment type="caution">
    <text evidence="1">The sequence shown here is derived from an EMBL/GenBank/DDBJ whole genome shotgun (WGS) entry which is preliminary data.</text>
</comment>